<evidence type="ECO:0000256" key="6">
    <source>
        <dbReference type="SAM" id="MobiDB-lite"/>
    </source>
</evidence>
<dbReference type="GO" id="GO:0003677">
    <property type="term" value="F:DNA binding"/>
    <property type="evidence" value="ECO:0007669"/>
    <property type="project" value="UniProtKB-KW"/>
</dbReference>
<dbReference type="Gene3D" id="3.30.890.10">
    <property type="entry name" value="Methyl-cpg-binding Protein 2, Chain A"/>
    <property type="match status" value="1"/>
</dbReference>
<dbReference type="Pfam" id="PF01429">
    <property type="entry name" value="MBD"/>
    <property type="match status" value="1"/>
</dbReference>
<evidence type="ECO:0000313" key="8">
    <source>
        <dbReference type="EMBL" id="GAQ90840.1"/>
    </source>
</evidence>
<dbReference type="OMA" id="GHDCADE"/>
<evidence type="ECO:0000259" key="7">
    <source>
        <dbReference type="PROSITE" id="PS50982"/>
    </source>
</evidence>
<feature type="region of interest" description="Disordered" evidence="6">
    <location>
        <begin position="988"/>
        <end position="1055"/>
    </location>
</feature>
<dbReference type="EMBL" id="DF237640">
    <property type="protein sequence ID" value="GAQ90840.1"/>
    <property type="molecule type" value="Genomic_DNA"/>
</dbReference>
<dbReference type="InterPro" id="IPR016177">
    <property type="entry name" value="DNA-bd_dom_sf"/>
</dbReference>
<keyword evidence="5" id="KW-0539">Nucleus</keyword>
<feature type="region of interest" description="Disordered" evidence="6">
    <location>
        <begin position="37"/>
        <end position="251"/>
    </location>
</feature>
<dbReference type="PRINTS" id="PR01217">
    <property type="entry name" value="PRICHEXTENSN"/>
</dbReference>
<gene>
    <name evidence="8" type="ORF">KFL_006910040</name>
</gene>
<feature type="compositionally biased region" description="Pro residues" evidence="6">
    <location>
        <begin position="778"/>
        <end position="800"/>
    </location>
</feature>
<dbReference type="PROSITE" id="PS50982">
    <property type="entry name" value="MBD"/>
    <property type="match status" value="1"/>
</dbReference>
<evidence type="ECO:0000256" key="3">
    <source>
        <dbReference type="ARBA" id="ARBA00023125"/>
    </source>
</evidence>
<feature type="compositionally biased region" description="Pro residues" evidence="6">
    <location>
        <begin position="811"/>
        <end position="825"/>
    </location>
</feature>
<organism evidence="8 9">
    <name type="scientific">Klebsormidium nitens</name>
    <name type="common">Green alga</name>
    <name type="synonym">Ulothrix nitens</name>
    <dbReference type="NCBI Taxonomy" id="105231"/>
    <lineage>
        <taxon>Eukaryota</taxon>
        <taxon>Viridiplantae</taxon>
        <taxon>Streptophyta</taxon>
        <taxon>Klebsormidiophyceae</taxon>
        <taxon>Klebsormidiales</taxon>
        <taxon>Klebsormidiaceae</taxon>
        <taxon>Klebsormidium</taxon>
    </lineage>
</organism>
<sequence>MVEAAGLWPVAAHDGREHGGRAGAAFLPGQARSSPAWIVGREGRAASGGAGSKAEGPENGSDVGEEAAGWVDYSAQNEEAVDGAEPLESQDAHQRPAARPGDARVAPGVSCVDLTSPPGHHAEAPLLSDEERPGAGPHGAHSPAGGKRPQAQADTSAPNKRAEATAAQEWGSGNGPTLATNAAGTGMEDGQAAEEANGAGRLPAEEEPKESGRGESDVTGVGEGEGEGEVLASAADDEAGSAEQLAEPVEGLRRLAASATLKAAPREGGGQTSALSSSDILQCGGVARWEALLANIAAGEIQLNPETGSYEHRKVVKIEEQSMPAVTYGNGRAQEKPRERRQAPERAPPGRRRRSDPEAGALVTSKEGSTGAPKLAALVDDFVQKLEALFEQDLTAEMQRRASRCTPSTLGAKVSRLAGHPNAGRGPASGYMDESAKNSAALREAAEPIIKALLFRGHYGSTTLAASMAGPLFYPANAAGPELLAALREACQGAAPVAGRAGPMARLLLDLQDGARPALSGDGSPEEQDARVQAWGAAVRGCCGAAVEVLEAVDFFKLCCAEAAATAQEEAAGVMLTAKRSKRAILSSRQAAGSKSKWEHLEDSVAPLAQIVAQRYVAAALHGGEGFSGLHARLQALRGDLLRAGANLEQWRNPPPPPPLPPDHAAADPARLIQAIAGVAGAAGAAPSLAVADGVVGAVVREYAWADPGKWGLLWQQQGAACNGPQARVDGEGRHVYQWAVGKKVWHCYTRMQVRETQEEEGATPLPPRIQLSTTPRPAQPTPKPALPTPRLPAPRPPPLIAKAPSRNSSPRPPSPSPPPAPRPPSAAASKRPRPGTASPSEEAPVVFSFEGPPPGCRLTPAQEAEVMEVVRAQGWEIRQEVRKHGISAGQVDKYYMPPNGDKRLTSLRKVWEYLHFGKGASGRTARDRSAAGASTSDQADFDAARGGVAALLAAQAEVAAEDAADGAAEAGEDDEWAALGVGQGFGVAAAERVKRRRRKPGGTPGAAPRRAPPPPRAGTKQPATIRREVHRPHRRERQKQDADGPPHAVSRPAM</sequence>
<feature type="compositionally biased region" description="Basic residues" evidence="6">
    <location>
        <begin position="1029"/>
        <end position="1038"/>
    </location>
</feature>
<keyword evidence="9" id="KW-1185">Reference proteome</keyword>
<dbReference type="GO" id="GO:0005634">
    <property type="term" value="C:nucleus"/>
    <property type="evidence" value="ECO:0007669"/>
    <property type="project" value="UniProtKB-SubCell"/>
</dbReference>
<proteinExistence type="predicted"/>
<accession>A0A1Y1IIZ1</accession>
<dbReference type="InterPro" id="IPR001739">
    <property type="entry name" value="Methyl_CpG_DNA-bd"/>
</dbReference>
<dbReference type="Proteomes" id="UP000054558">
    <property type="component" value="Unassembled WGS sequence"/>
</dbReference>
<feature type="region of interest" description="Disordered" evidence="6">
    <location>
        <begin position="756"/>
        <end position="855"/>
    </location>
</feature>
<evidence type="ECO:0000256" key="5">
    <source>
        <dbReference type="ARBA" id="ARBA00023242"/>
    </source>
</evidence>
<feature type="region of interest" description="Disordered" evidence="6">
    <location>
        <begin position="321"/>
        <end position="370"/>
    </location>
</feature>
<evidence type="ECO:0000256" key="2">
    <source>
        <dbReference type="ARBA" id="ARBA00023015"/>
    </source>
</evidence>
<keyword evidence="2" id="KW-0805">Transcription regulation</keyword>
<dbReference type="AlphaFoldDB" id="A0A1Y1IIZ1"/>
<feature type="compositionally biased region" description="Low complexity" evidence="6">
    <location>
        <begin position="134"/>
        <end position="146"/>
    </location>
</feature>
<evidence type="ECO:0000256" key="4">
    <source>
        <dbReference type="ARBA" id="ARBA00023163"/>
    </source>
</evidence>
<protein>
    <recommendedName>
        <fullName evidence="7">MBD domain-containing protein</fullName>
    </recommendedName>
</protein>
<keyword evidence="3" id="KW-0238">DNA-binding</keyword>
<evidence type="ECO:0000256" key="1">
    <source>
        <dbReference type="ARBA" id="ARBA00004123"/>
    </source>
</evidence>
<dbReference type="SUPFAM" id="SSF54171">
    <property type="entry name" value="DNA-binding domain"/>
    <property type="match status" value="1"/>
</dbReference>
<feature type="domain" description="MBD" evidence="7">
    <location>
        <begin position="862"/>
        <end position="947"/>
    </location>
</feature>
<feature type="compositionally biased region" description="Basic and acidic residues" evidence="6">
    <location>
        <begin position="333"/>
        <end position="344"/>
    </location>
</feature>
<keyword evidence="4" id="KW-0804">Transcription</keyword>
<evidence type="ECO:0000313" key="9">
    <source>
        <dbReference type="Proteomes" id="UP000054558"/>
    </source>
</evidence>
<reference evidence="8 9" key="1">
    <citation type="journal article" date="2014" name="Nat. Commun.">
        <title>Klebsormidium flaccidum genome reveals primary factors for plant terrestrial adaptation.</title>
        <authorList>
            <person name="Hori K."/>
            <person name="Maruyama F."/>
            <person name="Fujisawa T."/>
            <person name="Togashi T."/>
            <person name="Yamamoto N."/>
            <person name="Seo M."/>
            <person name="Sato S."/>
            <person name="Yamada T."/>
            <person name="Mori H."/>
            <person name="Tajima N."/>
            <person name="Moriyama T."/>
            <person name="Ikeuchi M."/>
            <person name="Watanabe M."/>
            <person name="Wada H."/>
            <person name="Kobayashi K."/>
            <person name="Saito M."/>
            <person name="Masuda T."/>
            <person name="Sasaki-Sekimoto Y."/>
            <person name="Mashiguchi K."/>
            <person name="Awai K."/>
            <person name="Shimojima M."/>
            <person name="Masuda S."/>
            <person name="Iwai M."/>
            <person name="Nobusawa T."/>
            <person name="Narise T."/>
            <person name="Kondo S."/>
            <person name="Saito H."/>
            <person name="Sato R."/>
            <person name="Murakawa M."/>
            <person name="Ihara Y."/>
            <person name="Oshima-Yamada Y."/>
            <person name="Ohtaka K."/>
            <person name="Satoh M."/>
            <person name="Sonobe K."/>
            <person name="Ishii M."/>
            <person name="Ohtani R."/>
            <person name="Kanamori-Sato M."/>
            <person name="Honoki R."/>
            <person name="Miyazaki D."/>
            <person name="Mochizuki H."/>
            <person name="Umetsu J."/>
            <person name="Higashi K."/>
            <person name="Shibata D."/>
            <person name="Kamiya Y."/>
            <person name="Sato N."/>
            <person name="Nakamura Y."/>
            <person name="Tabata S."/>
            <person name="Ida S."/>
            <person name="Kurokawa K."/>
            <person name="Ohta H."/>
        </authorList>
    </citation>
    <scope>NUCLEOTIDE SEQUENCE [LARGE SCALE GENOMIC DNA]</scope>
    <source>
        <strain evidence="8 9">NIES-2285</strain>
    </source>
</reference>
<feature type="compositionally biased region" description="Low complexity" evidence="6">
    <location>
        <begin position="801"/>
        <end position="810"/>
    </location>
</feature>
<feature type="compositionally biased region" description="Basic and acidic residues" evidence="6">
    <location>
        <begin position="203"/>
        <end position="216"/>
    </location>
</feature>
<name>A0A1Y1IIZ1_KLENI</name>
<comment type="subcellular location">
    <subcellularLocation>
        <location evidence="1">Nucleus</location>
    </subcellularLocation>
</comment>